<evidence type="ECO:0000313" key="7">
    <source>
        <dbReference type="Proteomes" id="UP000000925"/>
    </source>
</evidence>
<dbReference type="Gene3D" id="3.30.565.10">
    <property type="entry name" value="Histidine kinase-like ATPase, C-terminal domain"/>
    <property type="match status" value="1"/>
</dbReference>
<evidence type="ECO:0000259" key="5">
    <source>
        <dbReference type="PROSITE" id="PS50109"/>
    </source>
</evidence>
<gene>
    <name evidence="6" type="ordered locus">Caka_3126</name>
</gene>
<keyword evidence="1 6" id="KW-0808">Transferase</keyword>
<keyword evidence="4" id="KW-0812">Transmembrane</keyword>
<dbReference type="EC" id="2.7.13.3" evidence="6"/>
<evidence type="ECO:0000256" key="3">
    <source>
        <dbReference type="ARBA" id="ARBA00023012"/>
    </source>
</evidence>
<dbReference type="eggNOG" id="COG4585">
    <property type="taxonomic scope" value="Bacteria"/>
</dbReference>
<dbReference type="SMART" id="SM00387">
    <property type="entry name" value="HATPase_c"/>
    <property type="match status" value="1"/>
</dbReference>
<dbReference type="CDD" id="cd16917">
    <property type="entry name" value="HATPase_UhpB-NarQ-NarX-like"/>
    <property type="match status" value="1"/>
</dbReference>
<dbReference type="EMBL" id="CP001998">
    <property type="protein sequence ID" value="ADE56139.1"/>
    <property type="molecule type" value="Genomic_DNA"/>
</dbReference>
<evidence type="ECO:0000256" key="1">
    <source>
        <dbReference type="ARBA" id="ARBA00022679"/>
    </source>
</evidence>
<organism evidence="6 7">
    <name type="scientific">Coraliomargarita akajimensis (strain DSM 45221 / IAM 15411 / JCM 23193 / KCTC 12865 / 04OKA010-24)</name>
    <dbReference type="NCBI Taxonomy" id="583355"/>
    <lineage>
        <taxon>Bacteria</taxon>
        <taxon>Pseudomonadati</taxon>
        <taxon>Verrucomicrobiota</taxon>
        <taxon>Opitutia</taxon>
        <taxon>Puniceicoccales</taxon>
        <taxon>Coraliomargaritaceae</taxon>
        <taxon>Coraliomargarita</taxon>
    </lineage>
</organism>
<sequence length="703" mass="79284">MVIIGRRILWALCLFTPFVLPSLVSAEKVYTSIESIRKLSINAASQGRPVRLRGQIRWLNETNGHLFLFQEAKPNQAERGIYVRWAEDWEGTPQELKLGQTIVLTGITHEGDFTTCVVGQKIEKLGKVAQIPQAASLHYSHLSSPMSDCGWYSVKGRIDSMEVYQDHPPGGSILLRVEMNDMLIPVIFPLSDEGLRRARHLLFSRIRVDAVAATKANANRQIVSRVFYANSLQRCEVLSEWRPAEGVAIKAPHRLGRAGSNLRGIIGTEGIVTHVDGDQLYLRGEHTSIRATIRDDEAVPVGERVQLIGFTVPDSLSPSFLAKEIRVIDSGPPPQPKTIQLDQQQLLRWSEAHDASLNFELVQVEAELIEITESLRSVTGDREHALLCRQGKHLFRVVLPFDPATNSKLRPGAVIRVNGICNLIRNTEQGWRVFVDWFWIQARNQADIAVLKTAPWWTTTRLLWLLALVLSVAILSILWNLTLRRTVERQTRIIAAQIEQESIQEERRRIAQELHDTLEQSLAALGMFLKVSQNQLKDASEKARETVAKAIGMQRSCAEQSRAAIVELRDHQEQVSLLARIENFINELPQQEHTEVQFNSDGEQAQLSRLDAYYLYRICVEAVTNSLKHAQATTLSIQISFTAETIRLHIQDDGIGFDPQRLSTIDRYGLVGMRERAKRIKADLRITSQPNQGTTISLNLPLS</sequence>
<dbReference type="HOGENOM" id="CLU_023503_0_0_0"/>
<dbReference type="InterPro" id="IPR036890">
    <property type="entry name" value="HATPase_C_sf"/>
</dbReference>
<dbReference type="GO" id="GO:0016020">
    <property type="term" value="C:membrane"/>
    <property type="evidence" value="ECO:0007669"/>
    <property type="project" value="InterPro"/>
</dbReference>
<dbReference type="PANTHER" id="PTHR24421">
    <property type="entry name" value="NITRATE/NITRITE SENSOR PROTEIN NARX-RELATED"/>
    <property type="match status" value="1"/>
</dbReference>
<dbReference type="Gene3D" id="1.20.5.1930">
    <property type="match status" value="1"/>
</dbReference>
<dbReference type="InterPro" id="IPR003594">
    <property type="entry name" value="HATPase_dom"/>
</dbReference>
<proteinExistence type="predicted"/>
<accession>D5EIL8</accession>
<dbReference type="KEGG" id="caa:Caka_3126"/>
<reference evidence="6 7" key="1">
    <citation type="journal article" date="2010" name="Stand. Genomic Sci.">
        <title>Complete genome sequence of Coraliomargarita akajimensis type strain (04OKA010-24).</title>
        <authorList>
            <person name="Mavromatis K."/>
            <person name="Abt B."/>
            <person name="Brambilla E."/>
            <person name="Lapidus A."/>
            <person name="Copeland A."/>
            <person name="Deshpande S."/>
            <person name="Nolan M."/>
            <person name="Lucas S."/>
            <person name="Tice H."/>
            <person name="Cheng J.F."/>
            <person name="Han C."/>
            <person name="Detter J.C."/>
            <person name="Woyke T."/>
            <person name="Goodwin L."/>
            <person name="Pitluck S."/>
            <person name="Held B."/>
            <person name="Brettin T."/>
            <person name="Tapia R."/>
            <person name="Ivanova N."/>
            <person name="Mikhailova N."/>
            <person name="Pati A."/>
            <person name="Liolios K."/>
            <person name="Chen A."/>
            <person name="Palaniappan K."/>
            <person name="Land M."/>
            <person name="Hauser L."/>
            <person name="Chang Y.J."/>
            <person name="Jeffries C.D."/>
            <person name="Rohde M."/>
            <person name="Goker M."/>
            <person name="Bristow J."/>
            <person name="Eisen J.A."/>
            <person name="Markowitz V."/>
            <person name="Hugenholtz P."/>
            <person name="Klenk H.P."/>
            <person name="Kyrpides N.C."/>
        </authorList>
    </citation>
    <scope>NUCLEOTIDE SEQUENCE [LARGE SCALE GENOMIC DNA]</scope>
    <source>
        <strain evidence="7">DSM 45221 / IAM 15411 / JCM 23193 / KCTC 12865</strain>
    </source>
</reference>
<evidence type="ECO:0000256" key="4">
    <source>
        <dbReference type="SAM" id="Phobius"/>
    </source>
</evidence>
<dbReference type="SUPFAM" id="SSF55874">
    <property type="entry name" value="ATPase domain of HSP90 chaperone/DNA topoisomerase II/histidine kinase"/>
    <property type="match status" value="1"/>
</dbReference>
<dbReference type="STRING" id="583355.Caka_3126"/>
<keyword evidence="4" id="KW-0472">Membrane</keyword>
<keyword evidence="3" id="KW-0902">Two-component regulatory system</keyword>
<dbReference type="InterPro" id="IPR011712">
    <property type="entry name" value="Sig_transdc_His_kin_sub3_dim/P"/>
</dbReference>
<dbReference type="AlphaFoldDB" id="D5EIL8"/>
<keyword evidence="7" id="KW-1185">Reference proteome</keyword>
<dbReference type="Pfam" id="PF07730">
    <property type="entry name" value="HisKA_3"/>
    <property type="match status" value="1"/>
</dbReference>
<keyword evidence="2 6" id="KW-0418">Kinase</keyword>
<dbReference type="InterPro" id="IPR005467">
    <property type="entry name" value="His_kinase_dom"/>
</dbReference>
<dbReference type="GO" id="GO:0000155">
    <property type="term" value="F:phosphorelay sensor kinase activity"/>
    <property type="evidence" value="ECO:0007669"/>
    <property type="project" value="InterPro"/>
</dbReference>
<dbReference type="PROSITE" id="PS50109">
    <property type="entry name" value="HIS_KIN"/>
    <property type="match status" value="1"/>
</dbReference>
<dbReference type="InterPro" id="IPR050482">
    <property type="entry name" value="Sensor_HK_TwoCompSys"/>
</dbReference>
<dbReference type="GO" id="GO:0046983">
    <property type="term" value="F:protein dimerization activity"/>
    <property type="evidence" value="ECO:0007669"/>
    <property type="project" value="InterPro"/>
</dbReference>
<feature type="domain" description="Histidine kinase" evidence="5">
    <location>
        <begin position="509"/>
        <end position="703"/>
    </location>
</feature>
<protein>
    <submittedName>
        <fullName evidence="6">Histidine kinase</fullName>
        <ecNumber evidence="6">2.7.13.3</ecNumber>
    </submittedName>
</protein>
<feature type="transmembrane region" description="Helical" evidence="4">
    <location>
        <begin position="462"/>
        <end position="483"/>
    </location>
</feature>
<evidence type="ECO:0000256" key="2">
    <source>
        <dbReference type="ARBA" id="ARBA00022777"/>
    </source>
</evidence>
<name>D5EIL8_CORAD</name>
<evidence type="ECO:0000313" key="6">
    <source>
        <dbReference type="EMBL" id="ADE56139.1"/>
    </source>
</evidence>
<keyword evidence="4" id="KW-1133">Transmembrane helix</keyword>
<dbReference type="Proteomes" id="UP000000925">
    <property type="component" value="Chromosome"/>
</dbReference>
<dbReference type="Pfam" id="PF02518">
    <property type="entry name" value="HATPase_c"/>
    <property type="match status" value="1"/>
</dbReference>